<dbReference type="AlphaFoldDB" id="A0A161XBG8"/>
<sequence length="301" mass="34389">MEISGEDALKLRLQPGQHVHFGRANGSDPTDRTVSRRHVSFQLVNSDDEIRARFQVLGKNPMWVHYRKTDEIKIFRLLENGEMDSGDMFCVSAEKPIWFKLKRLELDDESGDLGLESQLGEALNVEELDVDSIDVSGFDPVKEFGFVVMGHEFDSYTKKMIRDIKNWDWFIDEPGEEESEDDEVGGSKRKGGGRRKRKKSGEVENDDDEWTGESDEDKEVLAKSSKVKKPKYLTRSKSSDKHTKAVTIRSNSPQIDDEGEDEDDNDETLGGFIVDEDSAGEELEIDDEEEEELKEEDDEEE</sequence>
<evidence type="ECO:0000313" key="2">
    <source>
        <dbReference type="EMBL" id="WOH03987.1"/>
    </source>
</evidence>
<feature type="compositionally biased region" description="Acidic residues" evidence="1">
    <location>
        <begin position="175"/>
        <end position="184"/>
    </location>
</feature>
<dbReference type="CDD" id="cd22671">
    <property type="entry name" value="FHA_APTX-like"/>
    <property type="match status" value="1"/>
</dbReference>
<reference evidence="2" key="1">
    <citation type="journal article" date="2016" name="Nat. Genet.">
        <title>A high-quality carrot genome assembly provides new insights into carotenoid accumulation and asterid genome evolution.</title>
        <authorList>
            <person name="Iorizzo M."/>
            <person name="Ellison S."/>
            <person name="Senalik D."/>
            <person name="Zeng P."/>
            <person name="Satapoomin P."/>
            <person name="Huang J."/>
            <person name="Bowman M."/>
            <person name="Iovene M."/>
            <person name="Sanseverino W."/>
            <person name="Cavagnaro P."/>
            <person name="Yildiz M."/>
            <person name="Macko-Podgorni A."/>
            <person name="Moranska E."/>
            <person name="Grzebelus E."/>
            <person name="Grzebelus D."/>
            <person name="Ashrafi H."/>
            <person name="Zheng Z."/>
            <person name="Cheng S."/>
            <person name="Spooner D."/>
            <person name="Van Deynze A."/>
            <person name="Simon P."/>
        </authorList>
    </citation>
    <scope>NUCLEOTIDE SEQUENCE</scope>
    <source>
        <tissue evidence="2">Leaf</tissue>
    </source>
</reference>
<dbReference type="PANTHER" id="PTHR37733">
    <property type="entry name" value="SMAD/FHA DOMAIN-CONTAINING PROTEIN"/>
    <property type="match status" value="1"/>
</dbReference>
<feature type="compositionally biased region" description="Basic residues" evidence="1">
    <location>
        <begin position="225"/>
        <end position="234"/>
    </location>
</feature>
<reference evidence="2" key="2">
    <citation type="submission" date="2022-03" db="EMBL/GenBank/DDBJ databases">
        <title>Draft title - Genomic analysis of global carrot germplasm unveils the trajectory of domestication and the origin of high carotenoid orange carrot.</title>
        <authorList>
            <person name="Iorizzo M."/>
            <person name="Ellison S."/>
            <person name="Senalik D."/>
            <person name="Macko-Podgorni A."/>
            <person name="Grzebelus D."/>
            <person name="Bostan H."/>
            <person name="Rolling W."/>
            <person name="Curaba J."/>
            <person name="Simon P."/>
        </authorList>
    </citation>
    <scope>NUCLEOTIDE SEQUENCE</scope>
    <source>
        <tissue evidence="2">Leaf</tissue>
    </source>
</reference>
<dbReference type="OrthoDB" id="688570at2759"/>
<dbReference type="PANTHER" id="PTHR37733:SF1">
    <property type="entry name" value="SMAD_FHA DOMAIN-CONTAINING PROTEIN"/>
    <property type="match status" value="1"/>
</dbReference>
<gene>
    <name evidence="2" type="ORF">DCAR_0623392</name>
</gene>
<feature type="compositionally biased region" description="Acidic residues" evidence="1">
    <location>
        <begin position="203"/>
        <end position="218"/>
    </location>
</feature>
<dbReference type="InterPro" id="IPR008984">
    <property type="entry name" value="SMAD_FHA_dom_sf"/>
</dbReference>
<dbReference type="OMA" id="MGHEFDS"/>
<name>A0A161XBG8_DAUCS</name>
<proteinExistence type="predicted"/>
<dbReference type="Gene3D" id="2.60.200.20">
    <property type="match status" value="1"/>
</dbReference>
<protein>
    <submittedName>
        <fullName evidence="2">Uncharacterized protein</fullName>
    </submittedName>
</protein>
<feature type="compositionally biased region" description="Acidic residues" evidence="1">
    <location>
        <begin position="274"/>
        <end position="301"/>
    </location>
</feature>
<dbReference type="KEGG" id="dcr:108225557"/>
<feature type="compositionally biased region" description="Basic residues" evidence="1">
    <location>
        <begin position="187"/>
        <end position="199"/>
    </location>
</feature>
<keyword evidence="3" id="KW-1185">Reference proteome</keyword>
<dbReference type="SUPFAM" id="SSF49879">
    <property type="entry name" value="SMAD/FHA domain"/>
    <property type="match status" value="1"/>
</dbReference>
<dbReference type="Proteomes" id="UP000077755">
    <property type="component" value="Chromosome 6"/>
</dbReference>
<evidence type="ECO:0000256" key="1">
    <source>
        <dbReference type="SAM" id="MobiDB-lite"/>
    </source>
</evidence>
<feature type="region of interest" description="Disordered" evidence="1">
    <location>
        <begin position="175"/>
        <end position="301"/>
    </location>
</feature>
<feature type="compositionally biased region" description="Acidic residues" evidence="1">
    <location>
        <begin position="255"/>
        <end position="267"/>
    </location>
</feature>
<evidence type="ECO:0000313" key="3">
    <source>
        <dbReference type="Proteomes" id="UP000077755"/>
    </source>
</evidence>
<organism evidence="2 3">
    <name type="scientific">Daucus carota subsp. sativus</name>
    <name type="common">Carrot</name>
    <dbReference type="NCBI Taxonomy" id="79200"/>
    <lineage>
        <taxon>Eukaryota</taxon>
        <taxon>Viridiplantae</taxon>
        <taxon>Streptophyta</taxon>
        <taxon>Embryophyta</taxon>
        <taxon>Tracheophyta</taxon>
        <taxon>Spermatophyta</taxon>
        <taxon>Magnoliopsida</taxon>
        <taxon>eudicotyledons</taxon>
        <taxon>Gunneridae</taxon>
        <taxon>Pentapetalae</taxon>
        <taxon>asterids</taxon>
        <taxon>campanulids</taxon>
        <taxon>Apiales</taxon>
        <taxon>Apiaceae</taxon>
        <taxon>Apioideae</taxon>
        <taxon>Scandiceae</taxon>
        <taxon>Daucinae</taxon>
        <taxon>Daucus</taxon>
        <taxon>Daucus sect. Daucus</taxon>
    </lineage>
</organism>
<dbReference type="EMBL" id="CP093348">
    <property type="protein sequence ID" value="WOH03987.1"/>
    <property type="molecule type" value="Genomic_DNA"/>
</dbReference>
<accession>A0A161XBG8</accession>
<dbReference type="Gramene" id="KZM89933">
    <property type="protein sequence ID" value="KZM89933"/>
    <property type="gene ID" value="DCAR_022704"/>
</dbReference>